<reference evidence="3 4" key="1">
    <citation type="submission" date="2013-09" db="EMBL/GenBank/DDBJ databases">
        <title>Genome sequencing of Arenimonas composti.</title>
        <authorList>
            <person name="Chen F."/>
            <person name="Wang G."/>
        </authorList>
    </citation>
    <scope>NUCLEOTIDE SEQUENCE [LARGE SCALE GENOMIC DNA]</scope>
    <source>
        <strain evidence="3 4">TR7-09</strain>
    </source>
</reference>
<feature type="region of interest" description="Disordered" evidence="1">
    <location>
        <begin position="228"/>
        <end position="259"/>
    </location>
</feature>
<dbReference type="AlphaFoldDB" id="A0A091BB38"/>
<feature type="compositionally biased region" description="Low complexity" evidence="1">
    <location>
        <begin position="228"/>
        <end position="253"/>
    </location>
</feature>
<evidence type="ECO:0000256" key="2">
    <source>
        <dbReference type="SAM" id="SignalP"/>
    </source>
</evidence>
<gene>
    <name evidence="3" type="ORF">P873_08500</name>
</gene>
<accession>A0A091BB38</accession>
<evidence type="ECO:0000256" key="1">
    <source>
        <dbReference type="SAM" id="MobiDB-lite"/>
    </source>
</evidence>
<keyword evidence="4" id="KW-1185">Reference proteome</keyword>
<feature type="compositionally biased region" description="Low complexity" evidence="1">
    <location>
        <begin position="325"/>
        <end position="341"/>
    </location>
</feature>
<dbReference type="EMBL" id="AWXU01000027">
    <property type="protein sequence ID" value="KFN49873.1"/>
    <property type="molecule type" value="Genomic_DNA"/>
</dbReference>
<evidence type="ECO:0000313" key="4">
    <source>
        <dbReference type="Proteomes" id="UP000029391"/>
    </source>
</evidence>
<name>A0A091BB38_9GAMM</name>
<feature type="signal peptide" evidence="2">
    <location>
        <begin position="1"/>
        <end position="37"/>
    </location>
</feature>
<evidence type="ECO:0000313" key="3">
    <source>
        <dbReference type="EMBL" id="KFN49873.1"/>
    </source>
</evidence>
<feature type="compositionally biased region" description="Pro residues" evidence="1">
    <location>
        <begin position="285"/>
        <end position="320"/>
    </location>
</feature>
<feature type="compositionally biased region" description="Low complexity" evidence="1">
    <location>
        <begin position="274"/>
        <end position="284"/>
    </location>
</feature>
<dbReference type="Proteomes" id="UP000029391">
    <property type="component" value="Unassembled WGS sequence"/>
</dbReference>
<feature type="chain" id="PRO_5001869527" evidence="2">
    <location>
        <begin position="38"/>
        <end position="341"/>
    </location>
</feature>
<protein>
    <submittedName>
        <fullName evidence="3">Uncharacterized protein</fullName>
    </submittedName>
</protein>
<dbReference type="STRING" id="1121013.GCA_000426365_02267"/>
<feature type="region of interest" description="Disordered" evidence="1">
    <location>
        <begin position="272"/>
        <end position="341"/>
    </location>
</feature>
<proteinExistence type="predicted"/>
<organism evidence="3 4">
    <name type="scientific">Arenimonas composti TR7-09 = DSM 18010</name>
    <dbReference type="NCBI Taxonomy" id="1121013"/>
    <lineage>
        <taxon>Bacteria</taxon>
        <taxon>Pseudomonadati</taxon>
        <taxon>Pseudomonadota</taxon>
        <taxon>Gammaproteobacteria</taxon>
        <taxon>Lysobacterales</taxon>
        <taxon>Lysobacteraceae</taxon>
        <taxon>Arenimonas</taxon>
    </lineage>
</organism>
<sequence>MPGRNGDDVRAVAHRNPTVPIRWSALLLLIAAGSAAADEVATPVGRFELPDGFVAPDDAAQVGANGWTWTFVREGEVLPRALFTLTVMPLATTWGIDARVAAAQLADPTMIAPTGRPARRARIGGNRGWRHSTIQANGMIFTAYAVDHGESRLLVQLRYPGIQRYHRDAQRFEDAIRAFRWEVPDPAAAVAGPAPESPAEAPMEIAGNAPAEVAADAPAAVAPTALPAGDAAAPDIDTDTGTGTDNETGSTDGLGPVWSDVRRRRTPIILTATGEEVPVAMPAAAPEPLPASPGEPVPGSEPEPELPAPAPAPEPEPQSPEPEADAAPSPDAGESAEASGA</sequence>
<keyword evidence="2" id="KW-0732">Signal</keyword>
<comment type="caution">
    <text evidence="3">The sequence shown here is derived from an EMBL/GenBank/DDBJ whole genome shotgun (WGS) entry which is preliminary data.</text>
</comment>